<dbReference type="AlphaFoldDB" id="I0R4P9"/>
<dbReference type="EMBL" id="AJGH01000126">
    <property type="protein sequence ID" value="EIC94657.1"/>
    <property type="molecule type" value="Genomic_DNA"/>
</dbReference>
<dbReference type="OrthoDB" id="2733241at2"/>
<evidence type="ECO:0000313" key="1">
    <source>
        <dbReference type="EMBL" id="EIC94657.1"/>
    </source>
</evidence>
<dbReference type="RefSeq" id="WP_008754990.1">
    <property type="nucleotide sequence ID" value="NZ_AJGH01000126.1"/>
</dbReference>
<accession>I0R4P9</accession>
<dbReference type="InterPro" id="IPR025460">
    <property type="entry name" value="DUF4280"/>
</dbReference>
<organism evidence="1 2">
    <name type="scientific">Lachnoanaerobaculum saburreum F0468</name>
    <dbReference type="NCBI Taxonomy" id="1095750"/>
    <lineage>
        <taxon>Bacteria</taxon>
        <taxon>Bacillati</taxon>
        <taxon>Bacillota</taxon>
        <taxon>Clostridia</taxon>
        <taxon>Lachnospirales</taxon>
        <taxon>Lachnospiraceae</taxon>
        <taxon>Lachnoanaerobaculum</taxon>
    </lineage>
</organism>
<comment type="caution">
    <text evidence="1">The sequence shown here is derived from an EMBL/GenBank/DDBJ whole genome shotgun (WGS) entry which is preliminary data.</text>
</comment>
<keyword evidence="2" id="KW-1185">Reference proteome</keyword>
<gene>
    <name evidence="1" type="ORF">HMPREF9970_1624</name>
</gene>
<evidence type="ECO:0000313" key="2">
    <source>
        <dbReference type="Proteomes" id="UP000005039"/>
    </source>
</evidence>
<dbReference type="Proteomes" id="UP000005039">
    <property type="component" value="Unassembled WGS sequence"/>
</dbReference>
<reference evidence="1 2" key="1">
    <citation type="submission" date="2012-03" db="EMBL/GenBank/DDBJ databases">
        <authorList>
            <person name="Durkin A.S."/>
            <person name="McCorrison J."/>
            <person name="Torralba M."/>
            <person name="Gillis M."/>
            <person name="Methe B."/>
            <person name="Sutton G."/>
            <person name="Nelson K.E."/>
        </authorList>
    </citation>
    <scope>NUCLEOTIDE SEQUENCE [LARGE SCALE GENOMIC DNA]</scope>
    <source>
        <strain evidence="1 2">F0468</strain>
    </source>
</reference>
<name>I0R4P9_9FIRM</name>
<dbReference type="PATRIC" id="fig|1095750.3.peg.2535"/>
<sequence length="673" mass="77035">MTQEEKVAQDAWLFQLIGKNKIKVKATQYVSGYTITNEYYKAEDIRDLFDSEREKVIEQMKIYWANHEQLSTEFLVNGAIVGCSQGAKLSRIEGKDHGVYTDNIGGQALLNEDDRSIYKEGFGSIFGTCKYETGKNKKCKAEIFSKWYGTNQSTQIGEGKASLTMSSYMNCPFHSKALIQPVTSGQEFNFSDSLFKYPKFVVESGEEVIYSNVGYWNSYNFYKRKINMTVIRKLAIRNMSFLSPTIEQTNSKGYYERKWLEYLAKYMLLCNSKEKLRDIINKFYDKPSFGIASAVAKNNLLDNYNLLFQSSSSWLQSVLNNQRNETFLRAVGLWLEEDDVFARVIENYFLLAIMKMLPNYGARKEEDAIVYINVVDSFDEGIKKYYGNGIDIHYYMIDAVTSIRPAHTYISKAKINLDTSNMERIWDYFAKNRKDSFVELLVINLGVTYALSQVAPEVTVAVLGTLISLPVALTASVAWTVASSYGAAWIEEKASEEFEKKRYEQSRKDLGDLFSKLKVYTIFANNDENADSFTYQVFPSSETEILINNFMNNISRIYIRRNKRSQEKRCLIDILELKKISDKPLKLKIDCLIAALTLDTMTNGRIFGVEDGESIVSTGMELLDMLGELIYKGKTYLVEVQTVNGEIDIKNTSFLSGTNKYVDISKLFTMILE</sequence>
<proteinExistence type="predicted"/>
<protein>
    <submittedName>
        <fullName evidence="1">PF14107 domain protein</fullName>
    </submittedName>
</protein>
<dbReference type="Pfam" id="PF14107">
    <property type="entry name" value="DUF4280"/>
    <property type="match status" value="1"/>
</dbReference>